<keyword evidence="2" id="KW-1185">Reference proteome</keyword>
<gene>
    <name evidence="1" type="primary">MON2_1</name>
    <name evidence="1" type="ORF">IWW38_003813</name>
</gene>
<dbReference type="EMBL" id="JANBVB010001125">
    <property type="protein sequence ID" value="KAJ2891018.1"/>
    <property type="molecule type" value="Genomic_DNA"/>
</dbReference>
<comment type="caution">
    <text evidence="1">The sequence shown here is derived from an EMBL/GenBank/DDBJ whole genome shotgun (WGS) entry which is preliminary data.</text>
</comment>
<accession>A0ACC1M057</accession>
<name>A0ACC1M057_9FUNG</name>
<sequence length="749" mass="79248">MSINLGTLLLSELQSLSTEARRKHPDIKEAAERVIVILRGIKDDNTDEGIARELSNSDEVIRPFILACHASNNQRLLTTAVHCLQQLVSRHAINPSSVRETLQTLGHIAGGGQSGGVDVQVKVLQMVLPLVTFYSECVSGEALVAAFDLCLTLQRSRDAVVGNTAAAILRQMVVAVFDRVNPESPDQCPRDAYYVLQDLCLLAADQSPVFIGRSAPAVDKRVVLELIESVLANHARVIADHAGMAQALRERLVPFLVAAFGGGGDKRLVFGVAVRCSRIAALFVRRLFEDLAPECELLIAVLSRAVASDSSDSSQLLALEAARALLHDAPLLHAQYDGRDEGGCHVVRDLVSAVCGVVSSAQRGVIGQHVIGAESCGVRLALAQQLDKAEAPAVPPAYGFYLASMAVVDLAGGLESRLLVSHAWEAVHAALAVLILEAKTDDALFALALAAAQRLAEAAGALGEEMDGTRDAMLALLCRASVSADDGRRVQSLLRAVVGTAQRLALTLRAAWGPVLAVFESAPAEDCAIIDGLLAAAGHSADAAMWVIRGLRVLGSEQSGITEAGDEDEDREDEEVRRLIAGALGSDRPPRVRSSSSSGPVFAVEQLRRFAVAHVDLLSDHGLWAAITDQLLLTTASVASVAIRTQSCEALCDVVLAATVAQSSKEVGALVLRPLCQMYQHKQTLVAVRKLTLDTLHRLLQESGHSIAPAGWDVVFDIIQSVTTAAAAAAAADDGGDDDGGVLMRCVFP</sequence>
<dbReference type="Proteomes" id="UP001139981">
    <property type="component" value="Unassembled WGS sequence"/>
</dbReference>
<reference evidence="1" key="1">
    <citation type="submission" date="2022-07" db="EMBL/GenBank/DDBJ databases">
        <title>Phylogenomic reconstructions and comparative analyses of Kickxellomycotina fungi.</title>
        <authorList>
            <person name="Reynolds N.K."/>
            <person name="Stajich J.E."/>
            <person name="Barry K."/>
            <person name="Grigoriev I.V."/>
            <person name="Crous P."/>
            <person name="Smith M.E."/>
        </authorList>
    </citation>
    <scope>NUCLEOTIDE SEQUENCE</scope>
    <source>
        <strain evidence="1">CBS 190363</strain>
    </source>
</reference>
<protein>
    <submittedName>
        <fullName evidence="1">Endocytosis and vacuole integrity protein</fullName>
    </submittedName>
</protein>
<evidence type="ECO:0000313" key="1">
    <source>
        <dbReference type="EMBL" id="KAJ2891018.1"/>
    </source>
</evidence>
<feature type="non-terminal residue" evidence="1">
    <location>
        <position position="749"/>
    </location>
</feature>
<proteinExistence type="predicted"/>
<evidence type="ECO:0000313" key="2">
    <source>
        <dbReference type="Proteomes" id="UP001139981"/>
    </source>
</evidence>
<organism evidence="1 2">
    <name type="scientific">Coemansia aciculifera</name>
    <dbReference type="NCBI Taxonomy" id="417176"/>
    <lineage>
        <taxon>Eukaryota</taxon>
        <taxon>Fungi</taxon>
        <taxon>Fungi incertae sedis</taxon>
        <taxon>Zoopagomycota</taxon>
        <taxon>Kickxellomycotina</taxon>
        <taxon>Kickxellomycetes</taxon>
        <taxon>Kickxellales</taxon>
        <taxon>Kickxellaceae</taxon>
        <taxon>Coemansia</taxon>
    </lineage>
</organism>